<evidence type="ECO:0000256" key="1">
    <source>
        <dbReference type="ARBA" id="ARBA00022737"/>
    </source>
</evidence>
<dbReference type="Pfam" id="PF17871">
    <property type="entry name" value="AAA_lid_9"/>
    <property type="match status" value="1"/>
</dbReference>
<dbReference type="InterPro" id="IPR019489">
    <property type="entry name" value="Clp_ATPase_C"/>
</dbReference>
<organism evidence="10 11">
    <name type="scientific">Posidoniimonas corsicana</name>
    <dbReference type="NCBI Taxonomy" id="1938618"/>
    <lineage>
        <taxon>Bacteria</taxon>
        <taxon>Pseudomonadati</taxon>
        <taxon>Planctomycetota</taxon>
        <taxon>Planctomycetia</taxon>
        <taxon>Pirellulales</taxon>
        <taxon>Lacipirellulaceae</taxon>
        <taxon>Posidoniimonas</taxon>
    </lineage>
</organism>
<dbReference type="EMBL" id="SIHJ01000002">
    <property type="protein sequence ID" value="TWT34035.1"/>
    <property type="molecule type" value="Genomic_DNA"/>
</dbReference>
<dbReference type="Proteomes" id="UP000316714">
    <property type="component" value="Unassembled WGS sequence"/>
</dbReference>
<dbReference type="InterPro" id="IPR001943">
    <property type="entry name" value="UVR_dom"/>
</dbReference>
<evidence type="ECO:0000313" key="10">
    <source>
        <dbReference type="EMBL" id="TWT34035.1"/>
    </source>
</evidence>
<dbReference type="GO" id="GO:0005524">
    <property type="term" value="F:ATP binding"/>
    <property type="evidence" value="ECO:0007669"/>
    <property type="project" value="UniProtKB-KW"/>
</dbReference>
<dbReference type="InterPro" id="IPR050130">
    <property type="entry name" value="ClpA_ClpB"/>
</dbReference>
<feature type="domain" description="UVR" evidence="8">
    <location>
        <begin position="439"/>
        <end position="474"/>
    </location>
</feature>
<keyword evidence="3" id="KW-0067">ATP-binding</keyword>
<dbReference type="InterPro" id="IPR018368">
    <property type="entry name" value="ClpA/B_CS1"/>
</dbReference>
<reference evidence="10 11" key="1">
    <citation type="submission" date="2019-02" db="EMBL/GenBank/DDBJ databases">
        <title>Deep-cultivation of Planctomycetes and their phenomic and genomic characterization uncovers novel biology.</title>
        <authorList>
            <person name="Wiegand S."/>
            <person name="Jogler M."/>
            <person name="Boedeker C."/>
            <person name="Pinto D."/>
            <person name="Vollmers J."/>
            <person name="Rivas-Marin E."/>
            <person name="Kohn T."/>
            <person name="Peeters S.H."/>
            <person name="Heuer A."/>
            <person name="Rast P."/>
            <person name="Oberbeckmann S."/>
            <person name="Bunk B."/>
            <person name="Jeske O."/>
            <person name="Meyerdierks A."/>
            <person name="Storesund J.E."/>
            <person name="Kallscheuer N."/>
            <person name="Luecker S."/>
            <person name="Lage O.M."/>
            <person name="Pohl T."/>
            <person name="Merkel B.J."/>
            <person name="Hornburger P."/>
            <person name="Mueller R.-W."/>
            <person name="Bruemmer F."/>
            <person name="Labrenz M."/>
            <person name="Spormann A.M."/>
            <person name="Op Den Camp H."/>
            <person name="Overmann J."/>
            <person name="Amann R."/>
            <person name="Jetten M.S.M."/>
            <person name="Mascher T."/>
            <person name="Medema M.H."/>
            <person name="Devos D.P."/>
            <person name="Kaster A.-K."/>
            <person name="Ovreas L."/>
            <person name="Rohde M."/>
            <person name="Galperin M.Y."/>
            <person name="Jogler C."/>
        </authorList>
    </citation>
    <scope>NUCLEOTIDE SEQUENCE [LARGE SCALE GENOMIC DNA]</scope>
    <source>
        <strain evidence="10 11">KOR34</strain>
    </source>
</reference>
<sequence length="857" mass="95661">MYERFTDRARKVMQLANQEAQRFNHEYIGTEHVLLGLIKEGSGVAANVLKNLDVDLRKIRLEVEKLVQSGPDMVTMGKLPQTPRAKKVIEYSMEEARNLNHNYVGTEHILLGLLREQEGVAAQVLMNLGLKLDEVREEVLNLLGHGIEGGESERGGRGGSPGEEGEEEGREGGGGKKRNSRTPALDSFGRDLTELAKQKKLDPVIGREKEIERAIQVLCRRTKNNPVLLGEAGVGKTAIVEGFAQRVVDGNVPELLLERRIVVLDLAMMVAGTKYRGQFEERIKAVMNEVRRAKNTILFIDELHTLVGAGGAEGAIDASNVLKPALARGEIQCIGATTLDEYRKYIEKDSALARRFQEVMVEPTTADDTKEILRGLRDRYEEHHRVQITDDAVEAAVDLSDRYITGRCLPDKAIDVIDEAGARVRLKSMSKPPNLKELDEEVEQLNRDKEEAVASQDFEKAAALRDQADKLKKKKTQITKEWREKSRENGGVVDEDVIAEVVSKMTGIPLTRMSTEDSLRLMQMEDELHKKVISQHEAIHAIAKAVRRSRSGLQDPKRPTGTFVFAGPTGVGKTLLAKALAEFMFGDEEALIQIDMSEYMEKHNVSRLIGAPPGYVGYEEGGQLTEQIRRRPYAVVLLDEIEKAHPEVFNMLLQLMEEGRLTDSFGRSVDFRNTIVIMTTNAGAEAIKNESAFGFQKPDDDASYDGMKARVMDEIEKVFRPEFINRVNDVIVFRHLTGEDLKEVVDLELAKVRSRLEEKGLALQLTDEAKEFLIKKGSNTDYGARPLRRAIESFIEDPLSEELLKGEFVGKDNIKVEVKKVGDKKQLVFEGETLNREEEAEPVGAAAGGESDDSSDE</sequence>
<dbReference type="PROSITE" id="PS50151">
    <property type="entry name" value="UVR"/>
    <property type="match status" value="1"/>
</dbReference>
<dbReference type="GO" id="GO:0005737">
    <property type="term" value="C:cytoplasm"/>
    <property type="evidence" value="ECO:0007669"/>
    <property type="project" value="TreeGrafter"/>
</dbReference>
<dbReference type="SMART" id="SM00382">
    <property type="entry name" value="AAA"/>
    <property type="match status" value="2"/>
</dbReference>
<dbReference type="PANTHER" id="PTHR11638">
    <property type="entry name" value="ATP-DEPENDENT CLP PROTEASE"/>
    <property type="match status" value="1"/>
</dbReference>
<dbReference type="CDD" id="cd19499">
    <property type="entry name" value="RecA-like_ClpB_Hsp104-like"/>
    <property type="match status" value="1"/>
</dbReference>
<evidence type="ECO:0000259" key="8">
    <source>
        <dbReference type="PROSITE" id="PS50151"/>
    </source>
</evidence>
<dbReference type="PROSITE" id="PS00870">
    <property type="entry name" value="CLPAB_1"/>
    <property type="match status" value="1"/>
</dbReference>
<dbReference type="InterPro" id="IPR041546">
    <property type="entry name" value="ClpA/ClpB_AAA_lid"/>
</dbReference>
<gene>
    <name evidence="10" type="ORF">KOR34_38710</name>
</gene>
<dbReference type="AlphaFoldDB" id="A0A5C5V8E5"/>
<dbReference type="GO" id="GO:0016887">
    <property type="term" value="F:ATP hydrolysis activity"/>
    <property type="evidence" value="ECO:0007669"/>
    <property type="project" value="InterPro"/>
</dbReference>
<feature type="region of interest" description="Disordered" evidence="7">
    <location>
        <begin position="146"/>
        <end position="189"/>
    </location>
</feature>
<dbReference type="InterPro" id="IPR003959">
    <property type="entry name" value="ATPase_AAA_core"/>
</dbReference>
<accession>A0A5C5V8E5</accession>
<name>A0A5C5V8E5_9BACT</name>
<dbReference type="PRINTS" id="PR00300">
    <property type="entry name" value="CLPPROTEASEA"/>
</dbReference>
<evidence type="ECO:0000256" key="3">
    <source>
        <dbReference type="ARBA" id="ARBA00022840"/>
    </source>
</evidence>
<evidence type="ECO:0000256" key="4">
    <source>
        <dbReference type="ARBA" id="ARBA00023186"/>
    </source>
</evidence>
<dbReference type="Pfam" id="PF00004">
    <property type="entry name" value="AAA"/>
    <property type="match status" value="1"/>
</dbReference>
<dbReference type="FunFam" id="3.40.50.300:FF:000025">
    <property type="entry name" value="ATP-dependent Clp protease subunit"/>
    <property type="match status" value="1"/>
</dbReference>
<keyword evidence="11" id="KW-1185">Reference proteome</keyword>
<dbReference type="Pfam" id="PF07724">
    <property type="entry name" value="AAA_2"/>
    <property type="match status" value="1"/>
</dbReference>
<evidence type="ECO:0000256" key="7">
    <source>
        <dbReference type="SAM" id="MobiDB-lite"/>
    </source>
</evidence>
<proteinExistence type="predicted"/>
<dbReference type="InterPro" id="IPR036628">
    <property type="entry name" value="Clp_N_dom_sf"/>
</dbReference>
<dbReference type="Gene3D" id="3.40.50.300">
    <property type="entry name" value="P-loop containing nucleotide triphosphate hydrolases"/>
    <property type="match status" value="2"/>
</dbReference>
<dbReference type="Gene3D" id="1.10.8.60">
    <property type="match status" value="2"/>
</dbReference>
<dbReference type="Gene3D" id="4.10.860.10">
    <property type="entry name" value="UVR domain"/>
    <property type="match status" value="1"/>
</dbReference>
<dbReference type="RefSeq" id="WP_146567142.1">
    <property type="nucleotide sequence ID" value="NZ_SIHJ01000002.1"/>
</dbReference>
<feature type="region of interest" description="Disordered" evidence="7">
    <location>
        <begin position="831"/>
        <end position="857"/>
    </location>
</feature>
<protein>
    <submittedName>
        <fullName evidence="10">ClpA/B family protein</fullName>
    </submittedName>
</protein>
<dbReference type="GO" id="GO:0034605">
    <property type="term" value="P:cellular response to heat"/>
    <property type="evidence" value="ECO:0007669"/>
    <property type="project" value="TreeGrafter"/>
</dbReference>
<dbReference type="FunFam" id="3.40.50.300:FF:000010">
    <property type="entry name" value="Chaperone clpB 1, putative"/>
    <property type="match status" value="1"/>
</dbReference>
<dbReference type="Pfam" id="PF02861">
    <property type="entry name" value="Clp_N"/>
    <property type="match status" value="1"/>
</dbReference>
<feature type="domain" description="Clp R" evidence="9">
    <location>
        <begin position="2"/>
        <end position="145"/>
    </location>
</feature>
<dbReference type="CDD" id="cd00009">
    <property type="entry name" value="AAA"/>
    <property type="match status" value="1"/>
</dbReference>
<dbReference type="InterPro" id="IPR003593">
    <property type="entry name" value="AAA+_ATPase"/>
</dbReference>
<keyword evidence="1 5" id="KW-0677">Repeat</keyword>
<dbReference type="SMART" id="SM01086">
    <property type="entry name" value="ClpB_D2-small"/>
    <property type="match status" value="1"/>
</dbReference>
<keyword evidence="2" id="KW-0547">Nucleotide-binding</keyword>
<evidence type="ECO:0000313" key="11">
    <source>
        <dbReference type="Proteomes" id="UP000316714"/>
    </source>
</evidence>
<dbReference type="SUPFAM" id="SSF81923">
    <property type="entry name" value="Double Clp-N motif"/>
    <property type="match status" value="1"/>
</dbReference>
<keyword evidence="6" id="KW-0175">Coiled coil</keyword>
<dbReference type="PROSITE" id="PS51903">
    <property type="entry name" value="CLP_R"/>
    <property type="match status" value="1"/>
</dbReference>
<keyword evidence="4" id="KW-0143">Chaperone</keyword>
<dbReference type="InterPro" id="IPR001270">
    <property type="entry name" value="ClpA/B"/>
</dbReference>
<dbReference type="InterPro" id="IPR027417">
    <property type="entry name" value="P-loop_NTPase"/>
</dbReference>
<feature type="coiled-coil region" evidence="6">
    <location>
        <begin position="435"/>
        <end position="481"/>
    </location>
</feature>
<dbReference type="InterPro" id="IPR004176">
    <property type="entry name" value="Clp_R_N"/>
</dbReference>
<dbReference type="PANTHER" id="PTHR11638:SF18">
    <property type="entry name" value="HEAT SHOCK PROTEIN 104"/>
    <property type="match status" value="1"/>
</dbReference>
<evidence type="ECO:0000256" key="5">
    <source>
        <dbReference type="PROSITE-ProRule" id="PRU01251"/>
    </source>
</evidence>
<evidence type="ECO:0000259" key="9">
    <source>
        <dbReference type="PROSITE" id="PS51903"/>
    </source>
</evidence>
<dbReference type="OrthoDB" id="9803641at2"/>
<evidence type="ECO:0000256" key="2">
    <source>
        <dbReference type="ARBA" id="ARBA00022741"/>
    </source>
</evidence>
<dbReference type="Pfam" id="PF10431">
    <property type="entry name" value="ClpB_D2-small"/>
    <property type="match status" value="1"/>
</dbReference>
<dbReference type="SUPFAM" id="SSF52540">
    <property type="entry name" value="P-loop containing nucleoside triphosphate hydrolases"/>
    <property type="match status" value="2"/>
</dbReference>
<dbReference type="Gene3D" id="1.10.1780.10">
    <property type="entry name" value="Clp, N-terminal domain"/>
    <property type="match status" value="1"/>
</dbReference>
<evidence type="ECO:0000256" key="6">
    <source>
        <dbReference type="SAM" id="Coils"/>
    </source>
</evidence>
<comment type="caution">
    <text evidence="10">The sequence shown here is derived from an EMBL/GenBank/DDBJ whole genome shotgun (WGS) entry which is preliminary data.</text>
</comment>